<comment type="caution">
    <text evidence="1">The sequence shown here is derived from an EMBL/GenBank/DDBJ whole genome shotgun (WGS) entry which is preliminary data.</text>
</comment>
<protein>
    <submittedName>
        <fullName evidence="1">Uncharacterized protein</fullName>
    </submittedName>
</protein>
<evidence type="ECO:0000313" key="2">
    <source>
        <dbReference type="Proteomes" id="UP000033423"/>
    </source>
</evidence>
<dbReference type="AlphaFoldDB" id="A0A0F3H300"/>
<evidence type="ECO:0000313" key="1">
    <source>
        <dbReference type="EMBL" id="KJU87293.1"/>
    </source>
</evidence>
<gene>
    <name evidence="1" type="ORF">MBAV_000513</name>
</gene>
<reference evidence="1 2" key="1">
    <citation type="submission" date="2015-02" db="EMBL/GenBank/DDBJ databases">
        <title>Single-cell genomics of uncultivated deep-branching MTB reveals a conserved set of magnetosome genes.</title>
        <authorList>
            <person name="Kolinko S."/>
            <person name="Richter M."/>
            <person name="Glockner F.O."/>
            <person name="Brachmann A."/>
            <person name="Schuler D."/>
        </authorList>
    </citation>
    <scope>NUCLEOTIDE SEQUENCE [LARGE SCALE GENOMIC DNA]</scope>
    <source>
        <strain evidence="1">TM-1</strain>
    </source>
</reference>
<dbReference type="Proteomes" id="UP000033423">
    <property type="component" value="Unassembled WGS sequence"/>
</dbReference>
<organism evidence="1 2">
    <name type="scientific">Candidatus Magnetobacterium bavaricum</name>
    <dbReference type="NCBI Taxonomy" id="29290"/>
    <lineage>
        <taxon>Bacteria</taxon>
        <taxon>Pseudomonadati</taxon>
        <taxon>Nitrospirota</taxon>
        <taxon>Thermodesulfovibrionia</taxon>
        <taxon>Thermodesulfovibrionales</taxon>
        <taxon>Candidatus Magnetobacteriaceae</taxon>
        <taxon>Candidatus Magnetobacterium</taxon>
    </lineage>
</organism>
<proteinExistence type="predicted"/>
<accession>A0A0F3H300</accession>
<sequence>MTRLDICHLCLMSVLKTSISRALGITALMVDSMAYQGHCLRWMTGLSLRTPRMLPKWDGRRRSQIISNLRYTSGLKKIYIL</sequence>
<dbReference type="EMBL" id="LACI01000238">
    <property type="protein sequence ID" value="KJU87293.1"/>
    <property type="molecule type" value="Genomic_DNA"/>
</dbReference>
<name>A0A0F3H300_9BACT</name>
<keyword evidence="2" id="KW-1185">Reference proteome</keyword>